<dbReference type="AlphaFoldDB" id="A0A1H7SNA4"/>
<dbReference type="Proteomes" id="UP000198984">
    <property type="component" value="Unassembled WGS sequence"/>
</dbReference>
<sequence>MSFVAYNGVKQTTVNSCGAFSLAAAFSHFGLAQMPYLLDTGNLSQGYTLPGPEAFAQRIYQITGNLSLDIMQRTATYRYGNPVSDFNSFSSLTYVANLFGMEMQRLRVHYNENAESALNLLQVSNYSRYGKTTNLLQTEIDLITGPAYANVTGPAGYTQLPLLNAVHLLVVDQFMHSVVINAHECYDPATGYVGPYSTNAITSLTPLTQITYRHQGMTCHMAFSGLWLQMN</sequence>
<dbReference type="RefSeq" id="WP_089911157.1">
    <property type="nucleotide sequence ID" value="NZ_FOBB01000002.1"/>
</dbReference>
<organism evidence="1 2">
    <name type="scientific">Chitinophaga rupis</name>
    <dbReference type="NCBI Taxonomy" id="573321"/>
    <lineage>
        <taxon>Bacteria</taxon>
        <taxon>Pseudomonadati</taxon>
        <taxon>Bacteroidota</taxon>
        <taxon>Chitinophagia</taxon>
        <taxon>Chitinophagales</taxon>
        <taxon>Chitinophagaceae</taxon>
        <taxon>Chitinophaga</taxon>
    </lineage>
</organism>
<keyword evidence="2" id="KW-1185">Reference proteome</keyword>
<dbReference type="Pfam" id="PF25855">
    <property type="entry name" value="IpaJ_protease"/>
    <property type="match status" value="1"/>
</dbReference>
<protein>
    <recommendedName>
        <fullName evidence="3">Peptidase C39 family protein</fullName>
    </recommendedName>
</protein>
<gene>
    <name evidence="1" type="ORF">SAMN04488505_102962</name>
</gene>
<evidence type="ECO:0000313" key="2">
    <source>
        <dbReference type="Proteomes" id="UP000198984"/>
    </source>
</evidence>
<dbReference type="InterPro" id="IPR058988">
    <property type="entry name" value="IpaJ"/>
</dbReference>
<evidence type="ECO:0008006" key="3">
    <source>
        <dbReference type="Google" id="ProtNLM"/>
    </source>
</evidence>
<dbReference type="EMBL" id="FOBB01000002">
    <property type="protein sequence ID" value="SEL72937.1"/>
    <property type="molecule type" value="Genomic_DNA"/>
</dbReference>
<name>A0A1H7SNA4_9BACT</name>
<evidence type="ECO:0000313" key="1">
    <source>
        <dbReference type="EMBL" id="SEL72937.1"/>
    </source>
</evidence>
<reference evidence="1 2" key="1">
    <citation type="submission" date="2016-10" db="EMBL/GenBank/DDBJ databases">
        <authorList>
            <person name="de Groot N.N."/>
        </authorList>
    </citation>
    <scope>NUCLEOTIDE SEQUENCE [LARGE SCALE GENOMIC DNA]</scope>
    <source>
        <strain evidence="1 2">DSM 21039</strain>
    </source>
</reference>
<dbReference type="OrthoDB" id="1493486at2"/>
<proteinExistence type="predicted"/>
<accession>A0A1H7SNA4</accession>